<protein>
    <submittedName>
        <fullName evidence="1">Uncharacterized protein</fullName>
    </submittedName>
</protein>
<dbReference type="Proteomes" id="UP001187415">
    <property type="component" value="Unassembled WGS sequence"/>
</dbReference>
<dbReference type="EMBL" id="JAUPFM010000008">
    <property type="protein sequence ID" value="KAK2845029.1"/>
    <property type="molecule type" value="Genomic_DNA"/>
</dbReference>
<gene>
    <name evidence="1" type="ORF">Q5P01_011688</name>
</gene>
<accession>A0AA88MUU6</accession>
<evidence type="ECO:0000313" key="2">
    <source>
        <dbReference type="Proteomes" id="UP001187415"/>
    </source>
</evidence>
<proteinExistence type="predicted"/>
<organism evidence="1 2">
    <name type="scientific">Channa striata</name>
    <name type="common">Snakehead murrel</name>
    <name type="synonym">Ophicephalus striatus</name>
    <dbReference type="NCBI Taxonomy" id="64152"/>
    <lineage>
        <taxon>Eukaryota</taxon>
        <taxon>Metazoa</taxon>
        <taxon>Chordata</taxon>
        <taxon>Craniata</taxon>
        <taxon>Vertebrata</taxon>
        <taxon>Euteleostomi</taxon>
        <taxon>Actinopterygii</taxon>
        <taxon>Neopterygii</taxon>
        <taxon>Teleostei</taxon>
        <taxon>Neoteleostei</taxon>
        <taxon>Acanthomorphata</taxon>
        <taxon>Anabantaria</taxon>
        <taxon>Anabantiformes</taxon>
        <taxon>Channoidei</taxon>
        <taxon>Channidae</taxon>
        <taxon>Channa</taxon>
    </lineage>
</organism>
<sequence>MALLQEYVQVSECVCVSQGKGDPKLKPGLRSRSGVFRLRKDQLSIQIEQPDADPGPCWATSLKRKL</sequence>
<comment type="caution">
    <text evidence="1">The sequence shown here is derived from an EMBL/GenBank/DDBJ whole genome shotgun (WGS) entry which is preliminary data.</text>
</comment>
<name>A0AA88MUU6_CHASR</name>
<reference evidence="1" key="1">
    <citation type="submission" date="2023-07" db="EMBL/GenBank/DDBJ databases">
        <title>Chromosome-level Genome Assembly of Striped Snakehead (Channa striata).</title>
        <authorList>
            <person name="Liu H."/>
        </authorList>
    </citation>
    <scope>NUCLEOTIDE SEQUENCE</scope>
    <source>
        <strain evidence="1">Gz</strain>
        <tissue evidence="1">Muscle</tissue>
    </source>
</reference>
<keyword evidence="2" id="KW-1185">Reference proteome</keyword>
<dbReference type="AlphaFoldDB" id="A0AA88MUU6"/>
<evidence type="ECO:0000313" key="1">
    <source>
        <dbReference type="EMBL" id="KAK2845029.1"/>
    </source>
</evidence>